<dbReference type="Proteomes" id="UP000365824">
    <property type="component" value="Unassembled WGS sequence"/>
</dbReference>
<reference evidence="3" key="3">
    <citation type="submission" date="2022-10" db="EMBL/GenBank/DDBJ databases">
        <title>Human gut microbiome strain richness.</title>
        <authorList>
            <person name="Chen-Liaw A."/>
        </authorList>
    </citation>
    <scope>NUCLEOTIDE SEQUENCE</scope>
    <source>
        <strain evidence="3">BSD2780120875st1_E1_BSD2780120875_150330</strain>
        <strain evidence="4">RTP21484st1_H8_RTP21484_190118</strain>
    </source>
</reference>
<evidence type="ECO:0000313" key="5">
    <source>
        <dbReference type="EMBL" id="RGX06245.1"/>
    </source>
</evidence>
<dbReference type="GO" id="GO:0006811">
    <property type="term" value="P:monoatomic ion transport"/>
    <property type="evidence" value="ECO:0007669"/>
    <property type="project" value="InterPro"/>
</dbReference>
<dbReference type="RefSeq" id="WP_061448596.1">
    <property type="nucleotide sequence ID" value="NZ_CAAKNR010000217.1"/>
</dbReference>
<reference evidence="2 7" key="2">
    <citation type="journal article" date="2019" name="Nat. Med.">
        <title>A library of human gut bacterial isolates paired with longitudinal multiomics data enables mechanistic microbiome research.</title>
        <authorList>
            <person name="Poyet M."/>
            <person name="Groussin M."/>
            <person name="Gibbons S.M."/>
            <person name="Avila-Pacheco J."/>
            <person name="Jiang X."/>
            <person name="Kearney S.M."/>
            <person name="Perrotta A.R."/>
            <person name="Berdy B."/>
            <person name="Zhao S."/>
            <person name="Lieberman T.D."/>
            <person name="Swanson P.K."/>
            <person name="Smith M."/>
            <person name="Roesemann S."/>
            <person name="Alexander J.E."/>
            <person name="Rich S.A."/>
            <person name="Livny J."/>
            <person name="Vlamakis H."/>
            <person name="Clish C."/>
            <person name="Bullock K."/>
            <person name="Deik A."/>
            <person name="Scott J."/>
            <person name="Pierce K.A."/>
            <person name="Xavier R.J."/>
            <person name="Alm E.J."/>
        </authorList>
    </citation>
    <scope>NUCLEOTIDE SEQUENCE [LARGE SCALE GENOMIC DNA]</scope>
    <source>
        <strain evidence="2 7">BIOML-A160</strain>
    </source>
</reference>
<dbReference type="Proteomes" id="UP001219389">
    <property type="component" value="Unassembled WGS sequence"/>
</dbReference>
<proteinExistence type="predicted"/>
<evidence type="ECO:0000256" key="1">
    <source>
        <dbReference type="SAM" id="Phobius"/>
    </source>
</evidence>
<dbReference type="EMBL" id="JAQQPO010000035">
    <property type="protein sequence ID" value="MDC7961011.1"/>
    <property type="molecule type" value="Genomic_DNA"/>
</dbReference>
<dbReference type="STRING" id="28116.Bovatus_02134"/>
<dbReference type="PANTHER" id="PTHR31563">
    <property type="entry name" value="ION CHANNEL POLLUX-RELATED"/>
    <property type="match status" value="1"/>
</dbReference>
<accession>A0A139KPX0</accession>
<protein>
    <submittedName>
        <fullName evidence="2">Uncharacterized protein</fullName>
    </submittedName>
</protein>
<evidence type="ECO:0000313" key="2">
    <source>
        <dbReference type="EMBL" id="KAA3923486.1"/>
    </source>
</evidence>
<name>A0A139KPX0_BACOV</name>
<dbReference type="InterPro" id="IPR044849">
    <property type="entry name" value="CASTOR/POLLUX/SYM8-like"/>
</dbReference>
<comment type="caution">
    <text evidence="2">The sequence shown here is derived from an EMBL/GenBank/DDBJ whole genome shotgun (WGS) entry which is preliminary data.</text>
</comment>
<dbReference type="Proteomes" id="UP000286031">
    <property type="component" value="Unassembled WGS sequence"/>
</dbReference>
<gene>
    <name evidence="5" type="ORF">DWV35_22720</name>
    <name evidence="2" type="ORF">F3F25_23965</name>
    <name evidence="3" type="ORF">PO382_24450</name>
    <name evidence="4" type="ORF">PQ628_22705</name>
</gene>
<dbReference type="Proteomes" id="UP001215078">
    <property type="component" value="Unassembled WGS sequence"/>
</dbReference>
<sequence>MNRFINYYKKIFSQEYMDRTISGGIKSQLTLLLVTIATVLAIFFIIVMFFSIQLYGHEEWGERLWVVYNNFVDPGNQMNETAWSSRLLLGIVSFSGSILLGGVLISTISNIIERRVDVVNTGRMTYRNITQHYVLIGFNELTINMIRELYNECPSARILLMSGIEAATVRHRIQSALPVEIERQVLVYFGNIESIEELQRLNIASASEVYVLGDEERCGRDAKNIAIVHLVSALRGKCSDGKVMPVYVQFDSIPSYSNIQKMNLPPEVFCIEGKPNIFFRPFNLHENLARQLWSLYAADSERYYDPLDYRPISITQQPDGNWTATSQDYVHLVIVGFNRMGRSLLLEALRICHYANYDDRLPTDERIRTHITLVDREMESQKDYFKAQFPYIESQIGDIEVEYCHDDICSTAMRTRLQQWAQNKHCMLTVAICVHDPDLSLSLGLNLPHEVYQHQCRVLIRQDFNNDLSSIVDDEQGRYRYVKVFGMVDRGMKKNILQDKLALYVNYLYDCCYTDESLKQKEVLKKMYESYGNHSADFILMNHQAQFLWNKLSEPLRWANRYQLDAYSVFCRTLGYGIKRSDRSPARISGSMFNENLPSQVLYLLVRMEKYRWNAERTVAGWRRAEVKDKVFLQHPLIMPFNELLQKYPEEVEKDADVILNLPYVLALGGYELYKLADQ</sequence>
<dbReference type="Gene3D" id="3.40.50.720">
    <property type="entry name" value="NAD(P)-binding Rossmann-like Domain"/>
    <property type="match status" value="1"/>
</dbReference>
<evidence type="ECO:0000313" key="6">
    <source>
        <dbReference type="Proteomes" id="UP000286031"/>
    </source>
</evidence>
<evidence type="ECO:0000313" key="4">
    <source>
        <dbReference type="EMBL" id="MDC7961011.1"/>
    </source>
</evidence>
<reference evidence="5 6" key="1">
    <citation type="submission" date="2018-08" db="EMBL/GenBank/DDBJ databases">
        <title>A genome reference for cultivated species of the human gut microbiota.</title>
        <authorList>
            <person name="Zou Y."/>
            <person name="Xue W."/>
            <person name="Luo G."/>
        </authorList>
    </citation>
    <scope>NUCLEOTIDE SEQUENCE [LARGE SCALE GENOMIC DNA]</scope>
    <source>
        <strain evidence="5 6">AF04-46</strain>
    </source>
</reference>
<evidence type="ECO:0000313" key="7">
    <source>
        <dbReference type="Proteomes" id="UP000365824"/>
    </source>
</evidence>
<keyword evidence="1" id="KW-1133">Transmembrane helix</keyword>
<dbReference type="EMBL" id="QSBI01000041">
    <property type="protein sequence ID" value="RGX06245.1"/>
    <property type="molecule type" value="Genomic_DNA"/>
</dbReference>
<dbReference type="AlphaFoldDB" id="A0A139KPX0"/>
<dbReference type="PANTHER" id="PTHR31563:SF10">
    <property type="entry name" value="ION CHANNEL POLLUX-RELATED"/>
    <property type="match status" value="1"/>
</dbReference>
<dbReference type="EMBL" id="VWLB01000053">
    <property type="protein sequence ID" value="KAA3923486.1"/>
    <property type="molecule type" value="Genomic_DNA"/>
</dbReference>
<dbReference type="EMBL" id="JAQNZF010000053">
    <property type="protein sequence ID" value="MDC2745348.1"/>
    <property type="molecule type" value="Genomic_DNA"/>
</dbReference>
<keyword evidence="1" id="KW-0472">Membrane</keyword>
<dbReference type="Gene3D" id="6.20.350.10">
    <property type="match status" value="1"/>
</dbReference>
<feature type="transmembrane region" description="Helical" evidence="1">
    <location>
        <begin position="87"/>
        <end position="105"/>
    </location>
</feature>
<organism evidence="2 7">
    <name type="scientific">Bacteroides ovatus</name>
    <dbReference type="NCBI Taxonomy" id="28116"/>
    <lineage>
        <taxon>Bacteria</taxon>
        <taxon>Pseudomonadati</taxon>
        <taxon>Bacteroidota</taxon>
        <taxon>Bacteroidia</taxon>
        <taxon>Bacteroidales</taxon>
        <taxon>Bacteroidaceae</taxon>
        <taxon>Bacteroides</taxon>
    </lineage>
</organism>
<evidence type="ECO:0000313" key="3">
    <source>
        <dbReference type="EMBL" id="MDC2745348.1"/>
    </source>
</evidence>
<feature type="transmembrane region" description="Helical" evidence="1">
    <location>
        <begin position="29"/>
        <end position="55"/>
    </location>
</feature>
<keyword evidence="1" id="KW-0812">Transmembrane</keyword>